<dbReference type="InterPro" id="IPR003833">
    <property type="entry name" value="CT_C_D"/>
</dbReference>
<keyword evidence="1" id="KW-0547">Nucleotide-binding</keyword>
<dbReference type="Pfam" id="PF02682">
    <property type="entry name" value="CT_C_D"/>
    <property type="match status" value="1"/>
</dbReference>
<feature type="domain" description="Carboxyltransferase" evidence="4">
    <location>
        <begin position="13"/>
        <end position="213"/>
    </location>
</feature>
<dbReference type="Gene3D" id="2.40.100.10">
    <property type="entry name" value="Cyclophilin-like"/>
    <property type="match status" value="1"/>
</dbReference>
<evidence type="ECO:0000256" key="2">
    <source>
        <dbReference type="ARBA" id="ARBA00022801"/>
    </source>
</evidence>
<dbReference type="NCBIfam" id="TIGR00370">
    <property type="entry name" value="5-oxoprolinase subunit PxpB"/>
    <property type="match status" value="1"/>
</dbReference>
<dbReference type="Proteomes" id="UP001595840">
    <property type="component" value="Unassembled WGS sequence"/>
</dbReference>
<evidence type="ECO:0000313" key="5">
    <source>
        <dbReference type="EMBL" id="MFC4361058.1"/>
    </source>
</evidence>
<dbReference type="PANTHER" id="PTHR34698">
    <property type="entry name" value="5-OXOPROLINASE SUBUNIT B"/>
    <property type="match status" value="1"/>
</dbReference>
<gene>
    <name evidence="5" type="primary">pxpB</name>
    <name evidence="5" type="ORF">ACFOX3_02030</name>
</gene>
<dbReference type="GO" id="GO:0017168">
    <property type="term" value="F:5-oxoprolinase (ATP-hydrolyzing) activity"/>
    <property type="evidence" value="ECO:0007669"/>
    <property type="project" value="UniProtKB-EC"/>
</dbReference>
<evidence type="ECO:0000259" key="4">
    <source>
        <dbReference type="SMART" id="SM00796"/>
    </source>
</evidence>
<dbReference type="InterPro" id="IPR010016">
    <property type="entry name" value="PxpB"/>
</dbReference>
<dbReference type="SUPFAM" id="SSF160467">
    <property type="entry name" value="PH0987 N-terminal domain-like"/>
    <property type="match status" value="1"/>
</dbReference>
<keyword evidence="6" id="KW-1185">Reference proteome</keyword>
<dbReference type="EMBL" id="JBHSCX010000003">
    <property type="protein sequence ID" value="MFC4361058.1"/>
    <property type="molecule type" value="Genomic_DNA"/>
</dbReference>
<proteinExistence type="predicted"/>
<keyword evidence="3" id="KW-0067">ATP-binding</keyword>
<organism evidence="5 6">
    <name type="scientific">Simiduia curdlanivorans</name>
    <dbReference type="NCBI Taxonomy" id="1492769"/>
    <lineage>
        <taxon>Bacteria</taxon>
        <taxon>Pseudomonadati</taxon>
        <taxon>Pseudomonadota</taxon>
        <taxon>Gammaproteobacteria</taxon>
        <taxon>Cellvibrionales</taxon>
        <taxon>Cellvibrionaceae</taxon>
        <taxon>Simiduia</taxon>
    </lineage>
</organism>
<accession>A0ABV8V033</accession>
<evidence type="ECO:0000256" key="3">
    <source>
        <dbReference type="ARBA" id="ARBA00022840"/>
    </source>
</evidence>
<reference evidence="6" key="1">
    <citation type="journal article" date="2019" name="Int. J. Syst. Evol. Microbiol.">
        <title>The Global Catalogue of Microorganisms (GCM) 10K type strain sequencing project: providing services to taxonomists for standard genome sequencing and annotation.</title>
        <authorList>
            <consortium name="The Broad Institute Genomics Platform"/>
            <consortium name="The Broad Institute Genome Sequencing Center for Infectious Disease"/>
            <person name="Wu L."/>
            <person name="Ma J."/>
        </authorList>
    </citation>
    <scope>NUCLEOTIDE SEQUENCE [LARGE SCALE GENOMIC DNA]</scope>
    <source>
        <strain evidence="6">CECT 8570</strain>
    </source>
</reference>
<name>A0ABV8V033_9GAMM</name>
<dbReference type="RefSeq" id="WP_290260347.1">
    <property type="nucleotide sequence ID" value="NZ_JAUFQG010000004.1"/>
</dbReference>
<dbReference type="InterPro" id="IPR029000">
    <property type="entry name" value="Cyclophilin-like_dom_sf"/>
</dbReference>
<protein>
    <submittedName>
        <fullName evidence="5">5-oxoprolinase subunit PxpB</fullName>
        <ecNumber evidence="5">3.5.2.9</ecNumber>
    </submittedName>
</protein>
<comment type="caution">
    <text evidence="5">The sequence shown here is derived from an EMBL/GenBank/DDBJ whole genome shotgun (WGS) entry which is preliminary data.</text>
</comment>
<dbReference type="SMART" id="SM00796">
    <property type="entry name" value="AHS1"/>
    <property type="match status" value="1"/>
</dbReference>
<evidence type="ECO:0000313" key="6">
    <source>
        <dbReference type="Proteomes" id="UP001595840"/>
    </source>
</evidence>
<evidence type="ECO:0000256" key="1">
    <source>
        <dbReference type="ARBA" id="ARBA00022741"/>
    </source>
</evidence>
<dbReference type="Gene3D" id="3.30.1360.40">
    <property type="match status" value="1"/>
</dbReference>
<sequence length="237" mass="25260">MTKPTAADQPQPLDICIAGSNAVIVYFAHSISEAAASQVAALTAQLKRAAPAWLIDLVPSYSSLLVVFNPLTTDPLAVKQTLRACATQNTESHQSSDQIVRLPVYYSEASGPDLANLAERAKLSIAEVIEIHTASTYRVYAIGFAPGFAYLGEVDERIAAPRLSTPRTKVPKGAVAIADRQTAVYPAESPGGWNLIGRCPTPMFKPTATPTMPVQSGDLVQFYAIDEAEYLALGGKL</sequence>
<keyword evidence="2 5" id="KW-0378">Hydrolase</keyword>
<dbReference type="EC" id="3.5.2.9" evidence="5"/>
<dbReference type="PANTHER" id="PTHR34698:SF2">
    <property type="entry name" value="5-OXOPROLINASE SUBUNIT B"/>
    <property type="match status" value="1"/>
</dbReference>
<dbReference type="SUPFAM" id="SSF50891">
    <property type="entry name" value="Cyclophilin-like"/>
    <property type="match status" value="1"/>
</dbReference>